<dbReference type="PANTHER" id="PTHR43424">
    <property type="entry name" value="LOCUS PUTATIVE PROTEIN 1-RELATED"/>
    <property type="match status" value="1"/>
</dbReference>
<feature type="transmembrane region" description="Helical" evidence="1">
    <location>
        <begin position="56"/>
        <end position="74"/>
    </location>
</feature>
<keyword evidence="1" id="KW-0472">Membrane</keyword>
<name>A0ABX5Q2E9_9FLAO</name>
<feature type="transmembrane region" description="Helical" evidence="1">
    <location>
        <begin position="338"/>
        <end position="357"/>
    </location>
</feature>
<feature type="transmembrane region" description="Helical" evidence="1">
    <location>
        <begin position="150"/>
        <end position="171"/>
    </location>
</feature>
<dbReference type="Pfam" id="PF13440">
    <property type="entry name" value="Polysacc_synt_3"/>
    <property type="match status" value="1"/>
</dbReference>
<evidence type="ECO:0000313" key="3">
    <source>
        <dbReference type="Proteomes" id="UP000248584"/>
    </source>
</evidence>
<feature type="transmembrane region" description="Helical" evidence="1">
    <location>
        <begin position="369"/>
        <end position="385"/>
    </location>
</feature>
<dbReference type="InterPro" id="IPR052556">
    <property type="entry name" value="PolySynth_Transporter"/>
</dbReference>
<gene>
    <name evidence="2" type="ORF">LX97_01234</name>
</gene>
<comment type="caution">
    <text evidence="2">The sequence shown here is derived from an EMBL/GenBank/DDBJ whole genome shotgun (WGS) entry which is preliminary data.</text>
</comment>
<dbReference type="Proteomes" id="UP000248584">
    <property type="component" value="Unassembled WGS sequence"/>
</dbReference>
<evidence type="ECO:0000313" key="2">
    <source>
        <dbReference type="EMBL" id="PZX44224.1"/>
    </source>
</evidence>
<proteinExistence type="predicted"/>
<feature type="transmembrane region" description="Helical" evidence="1">
    <location>
        <begin position="21"/>
        <end position="44"/>
    </location>
</feature>
<feature type="transmembrane region" description="Helical" evidence="1">
    <location>
        <begin position="218"/>
        <end position="238"/>
    </location>
</feature>
<feature type="transmembrane region" description="Helical" evidence="1">
    <location>
        <begin position="391"/>
        <end position="411"/>
    </location>
</feature>
<feature type="transmembrane region" description="Helical" evidence="1">
    <location>
        <begin position="258"/>
        <end position="281"/>
    </location>
</feature>
<organism evidence="2 3">
    <name type="scientific">Nonlabens dokdonensis</name>
    <dbReference type="NCBI Taxonomy" id="328515"/>
    <lineage>
        <taxon>Bacteria</taxon>
        <taxon>Pseudomonadati</taxon>
        <taxon>Bacteroidota</taxon>
        <taxon>Flavobacteriia</taxon>
        <taxon>Flavobacteriales</taxon>
        <taxon>Flavobacteriaceae</taxon>
        <taxon>Nonlabens</taxon>
    </lineage>
</organism>
<dbReference type="PANTHER" id="PTHR43424:SF1">
    <property type="entry name" value="LOCUS PUTATIVE PROTEIN 1-RELATED"/>
    <property type="match status" value="1"/>
</dbReference>
<evidence type="ECO:0000256" key="1">
    <source>
        <dbReference type="SAM" id="Phobius"/>
    </source>
</evidence>
<accession>A0ABX5Q2E9</accession>
<reference evidence="2 3" key="1">
    <citation type="submission" date="2018-06" db="EMBL/GenBank/DDBJ databases">
        <title>Genomic Encyclopedia of Archaeal and Bacterial Type Strains, Phase II (KMG-II): from individual species to whole genera.</title>
        <authorList>
            <person name="Goeker M."/>
        </authorList>
    </citation>
    <scope>NUCLEOTIDE SEQUENCE [LARGE SCALE GENOMIC DNA]</scope>
    <source>
        <strain evidence="2 3">DSM 17205</strain>
    </source>
</reference>
<keyword evidence="1" id="KW-1133">Transmembrane helix</keyword>
<dbReference type="EMBL" id="QKZR01000001">
    <property type="protein sequence ID" value="PZX44224.1"/>
    <property type="molecule type" value="Genomic_DNA"/>
</dbReference>
<sequence length="438" mass="50141">MLINRIKSKEISKYFNNALWLILEKGVRVIDAFFIGIWIANYLGPDDYGIFSYSEAFVYLFTTIAGLGLDQIVVKELVKTPEKRDQIIGTAIVLRLIGFIAMVSIVVPVIYFQQESETTIYVIGLLSLSVAFQSFKIIDFYFQSEVKSKYTAICNIIVISCVALFKVYLIVNLYSLLWFAFAILIEWLLLAIAYIIVYKGQRLSITKWKYDKKIAHSLFDKGKLLILGSVAAALYMKIDQVMIKEFMSEYHVGIYSVAVKLAGVWLFITVIITQSIFPSLVALRKENRGKFIIRLQKLYDLLMKIAVMACVLYTVFGNLIIDILFGEAYMESSELIGIYIWSIVFVFLSNASWGYYLNEGLEKIASFRLILGALLNISLNVYLIKEFGLKGAAYATLISYSVSSYFINFMFKRTRENFYLQTKAIINILNPKTWIKPL</sequence>
<protein>
    <submittedName>
        <fullName evidence="2">O-antigen/teichoic acid export membrane protein</fullName>
    </submittedName>
</protein>
<feature type="transmembrane region" description="Helical" evidence="1">
    <location>
        <begin position="177"/>
        <end position="197"/>
    </location>
</feature>
<keyword evidence="3" id="KW-1185">Reference proteome</keyword>
<keyword evidence="1" id="KW-0812">Transmembrane</keyword>
<feature type="transmembrane region" description="Helical" evidence="1">
    <location>
        <begin position="118"/>
        <end position="138"/>
    </location>
</feature>
<feature type="transmembrane region" description="Helical" evidence="1">
    <location>
        <begin position="86"/>
        <end position="112"/>
    </location>
</feature>
<dbReference type="CDD" id="cd13128">
    <property type="entry name" value="MATE_Wzx_like"/>
    <property type="match status" value="1"/>
</dbReference>
<feature type="transmembrane region" description="Helical" evidence="1">
    <location>
        <begin position="301"/>
        <end position="326"/>
    </location>
</feature>
<dbReference type="RefSeq" id="WP_015362070.1">
    <property type="nucleotide sequence ID" value="NZ_QKZR01000001.1"/>
</dbReference>